<feature type="compositionally biased region" description="Polar residues" evidence="1">
    <location>
        <begin position="93"/>
        <end position="106"/>
    </location>
</feature>
<protein>
    <submittedName>
        <fullName evidence="2">Uncharacterized protein</fullName>
    </submittedName>
</protein>
<feature type="region of interest" description="Disordered" evidence="1">
    <location>
        <begin position="187"/>
        <end position="213"/>
    </location>
</feature>
<keyword evidence="3" id="KW-1185">Reference proteome</keyword>
<dbReference type="EMBL" id="OZ034817">
    <property type="protein sequence ID" value="CAL1381595.1"/>
    <property type="molecule type" value="Genomic_DNA"/>
</dbReference>
<evidence type="ECO:0000256" key="1">
    <source>
        <dbReference type="SAM" id="MobiDB-lite"/>
    </source>
</evidence>
<gene>
    <name evidence="2" type="ORF">LTRI10_LOCUS22966</name>
</gene>
<evidence type="ECO:0000313" key="3">
    <source>
        <dbReference type="Proteomes" id="UP001497516"/>
    </source>
</evidence>
<feature type="compositionally biased region" description="Low complexity" evidence="1">
    <location>
        <begin position="108"/>
        <end position="120"/>
    </location>
</feature>
<accession>A0AAV2E7T3</accession>
<evidence type="ECO:0000313" key="2">
    <source>
        <dbReference type="EMBL" id="CAL1381595.1"/>
    </source>
</evidence>
<dbReference type="AlphaFoldDB" id="A0AAV2E7T3"/>
<dbReference type="Proteomes" id="UP001497516">
    <property type="component" value="Chromosome 4"/>
</dbReference>
<proteinExistence type="predicted"/>
<organism evidence="2 3">
    <name type="scientific">Linum trigynum</name>
    <dbReference type="NCBI Taxonomy" id="586398"/>
    <lineage>
        <taxon>Eukaryota</taxon>
        <taxon>Viridiplantae</taxon>
        <taxon>Streptophyta</taxon>
        <taxon>Embryophyta</taxon>
        <taxon>Tracheophyta</taxon>
        <taxon>Spermatophyta</taxon>
        <taxon>Magnoliopsida</taxon>
        <taxon>eudicotyledons</taxon>
        <taxon>Gunneridae</taxon>
        <taxon>Pentapetalae</taxon>
        <taxon>rosids</taxon>
        <taxon>fabids</taxon>
        <taxon>Malpighiales</taxon>
        <taxon>Linaceae</taxon>
        <taxon>Linum</taxon>
    </lineage>
</organism>
<name>A0AAV2E7T3_9ROSI</name>
<feature type="region of interest" description="Disordered" evidence="1">
    <location>
        <begin position="36"/>
        <end position="139"/>
    </location>
</feature>
<reference evidence="2 3" key="1">
    <citation type="submission" date="2024-04" db="EMBL/GenBank/DDBJ databases">
        <authorList>
            <person name="Fracassetti M."/>
        </authorList>
    </citation>
    <scope>NUCLEOTIDE SEQUENCE [LARGE SCALE GENOMIC DNA]</scope>
</reference>
<feature type="compositionally biased region" description="Basic and acidic residues" evidence="1">
    <location>
        <begin position="66"/>
        <end position="81"/>
    </location>
</feature>
<feature type="compositionally biased region" description="Polar residues" evidence="1">
    <location>
        <begin position="37"/>
        <end position="48"/>
    </location>
</feature>
<sequence length="227" mass="24765">MLVVFQLDGGLGADPDLLVLSSAANNQQFMTVGLGVEQSNSGGQNQRHSGPHARVDGDGQQPRRYTAAEKGKSKVVDDGKKNTGVARPRAMNSGITIQEPMSQPTQPARAASAVRDSVSSKGRVGRAGQAHPLRPKPGFNMRIGELEEMMFDRKSSKQEMMTEPESQSLPPKKLCFDANVLQYVGLENDDLLGEEEQEADQCEQELDGDGDEDAVEEAIWEWPQEDK</sequence>